<dbReference type="InterPro" id="IPR037238">
    <property type="entry name" value="YbiA-like_sf"/>
</dbReference>
<keyword evidence="7" id="KW-0067">ATP-binding</keyword>
<dbReference type="Pfam" id="PF00069">
    <property type="entry name" value="Pkinase"/>
    <property type="match status" value="1"/>
</dbReference>
<dbReference type="AlphaFoldDB" id="K1RCF7"/>
<dbReference type="EMBL" id="JH815939">
    <property type="protein sequence ID" value="EKC31801.1"/>
    <property type="molecule type" value="Genomic_DNA"/>
</dbReference>
<evidence type="ECO:0000259" key="11">
    <source>
        <dbReference type="PROSITE" id="PS50011"/>
    </source>
</evidence>
<evidence type="ECO:0000256" key="9">
    <source>
        <dbReference type="ARBA" id="ARBA00048679"/>
    </source>
</evidence>
<comment type="similarity">
    <text evidence="1">Belongs to the protein kinase superfamily. NEK Ser/Thr protein kinase family. NIMA subfamily.</text>
</comment>
<dbReference type="Gene3D" id="1.10.357.40">
    <property type="entry name" value="YbiA-like"/>
    <property type="match status" value="1"/>
</dbReference>
<accession>K1RCF7</accession>
<dbReference type="HOGENOM" id="CLU_485070_0_0_1"/>
<dbReference type="EC" id="2.7.11.1" evidence="2"/>
<dbReference type="Pfam" id="PF08719">
    <property type="entry name" value="NADAR"/>
    <property type="match status" value="1"/>
</dbReference>
<evidence type="ECO:0000256" key="10">
    <source>
        <dbReference type="SAM" id="MobiDB-lite"/>
    </source>
</evidence>
<comment type="catalytic activity">
    <reaction evidence="9">
        <text>L-seryl-[protein] + ATP = O-phospho-L-seryl-[protein] + ADP + H(+)</text>
        <dbReference type="Rhea" id="RHEA:17989"/>
        <dbReference type="Rhea" id="RHEA-COMP:9863"/>
        <dbReference type="Rhea" id="RHEA-COMP:11604"/>
        <dbReference type="ChEBI" id="CHEBI:15378"/>
        <dbReference type="ChEBI" id="CHEBI:29999"/>
        <dbReference type="ChEBI" id="CHEBI:30616"/>
        <dbReference type="ChEBI" id="CHEBI:83421"/>
        <dbReference type="ChEBI" id="CHEBI:456216"/>
        <dbReference type="EC" id="2.7.11.1"/>
    </reaction>
</comment>
<sequence length="562" mass="64485">MVSEENHFERGKLLGEGAFGKVFLCHDKEEQDKKYAMKVIDLKELLWEERDLAEKEANLLTTLQHQYILHAVTTFQEKETLCIVTEFCDHGDLEQYLKSRKGKSLEEQRIVEWFRQICSALEYLHGRNVLHRDIKTQNIFLTGTEMTAKLGDLGLAKVLESSFQKALTFCGSPYYMSPEILACKAYDSKSDIWAMGVCMYEMATLKRPFNAHRMQQLVFEIVHGQMPPMPNDEYSSQLIEIIERMICRNPDERPSATELLQDVVFKNQRALKKSQGRDALSFNNPMDFPKEKIHNEMTPDVENLAECGQCLTSADDDADKTLRKVVIEEGGVVYYNYSVLSPELGASRTVTSYSQAEYSEGSTSNSKSSGDGASDTENKEYLKDAKQTLDVDPQADVQQLPKPLKLIKDLRDRALMFLKSKRSDSDNDTRTKIQVLMGDKMRAEIIMALHEPQEIKQQGRCVQNFNQELWYGVRQEIVETGNMAKFSQNEELKNHLFSTFPKILVEASPMDRIWGIGLSKDDKRALKKETWRGQNLLGYILTRLRDKWMESFLEPVVSVKAV</sequence>
<dbReference type="PROSITE" id="PS00108">
    <property type="entry name" value="PROTEIN_KINASE_ST"/>
    <property type="match status" value="1"/>
</dbReference>
<reference evidence="12" key="1">
    <citation type="journal article" date="2012" name="Nature">
        <title>The oyster genome reveals stress adaptation and complexity of shell formation.</title>
        <authorList>
            <person name="Zhang G."/>
            <person name="Fang X."/>
            <person name="Guo X."/>
            <person name="Li L."/>
            <person name="Luo R."/>
            <person name="Xu F."/>
            <person name="Yang P."/>
            <person name="Zhang L."/>
            <person name="Wang X."/>
            <person name="Qi H."/>
            <person name="Xiong Z."/>
            <person name="Que H."/>
            <person name="Xie Y."/>
            <person name="Holland P.W."/>
            <person name="Paps J."/>
            <person name="Zhu Y."/>
            <person name="Wu F."/>
            <person name="Chen Y."/>
            <person name="Wang J."/>
            <person name="Peng C."/>
            <person name="Meng J."/>
            <person name="Yang L."/>
            <person name="Liu J."/>
            <person name="Wen B."/>
            <person name="Zhang N."/>
            <person name="Huang Z."/>
            <person name="Zhu Q."/>
            <person name="Feng Y."/>
            <person name="Mount A."/>
            <person name="Hedgecock D."/>
            <person name="Xu Z."/>
            <person name="Liu Y."/>
            <person name="Domazet-Loso T."/>
            <person name="Du Y."/>
            <person name="Sun X."/>
            <person name="Zhang S."/>
            <person name="Liu B."/>
            <person name="Cheng P."/>
            <person name="Jiang X."/>
            <person name="Li J."/>
            <person name="Fan D."/>
            <person name="Wang W."/>
            <person name="Fu W."/>
            <person name="Wang T."/>
            <person name="Wang B."/>
            <person name="Zhang J."/>
            <person name="Peng Z."/>
            <person name="Li Y."/>
            <person name="Li N."/>
            <person name="Wang J."/>
            <person name="Chen M."/>
            <person name="He Y."/>
            <person name="Tan F."/>
            <person name="Song X."/>
            <person name="Zheng Q."/>
            <person name="Huang R."/>
            <person name="Yang H."/>
            <person name="Du X."/>
            <person name="Chen L."/>
            <person name="Yang M."/>
            <person name="Gaffney P.M."/>
            <person name="Wang S."/>
            <person name="Luo L."/>
            <person name="She Z."/>
            <person name="Ming Y."/>
            <person name="Huang W."/>
            <person name="Zhang S."/>
            <person name="Huang B."/>
            <person name="Zhang Y."/>
            <person name="Qu T."/>
            <person name="Ni P."/>
            <person name="Miao G."/>
            <person name="Wang J."/>
            <person name="Wang Q."/>
            <person name="Steinberg C.E."/>
            <person name="Wang H."/>
            <person name="Li N."/>
            <person name="Qian L."/>
            <person name="Zhang G."/>
            <person name="Li Y."/>
            <person name="Yang H."/>
            <person name="Liu X."/>
            <person name="Wang J."/>
            <person name="Yin Y."/>
            <person name="Wang J."/>
        </authorList>
    </citation>
    <scope>NUCLEOTIDE SEQUENCE [LARGE SCALE GENOMIC DNA]</scope>
    <source>
        <strain evidence="12">05x7-T-G4-1.051#20</strain>
    </source>
</reference>
<dbReference type="CDD" id="cd15457">
    <property type="entry name" value="NADAR"/>
    <property type="match status" value="1"/>
</dbReference>
<dbReference type="InParanoid" id="K1RCF7"/>
<evidence type="ECO:0000256" key="2">
    <source>
        <dbReference type="ARBA" id="ARBA00012513"/>
    </source>
</evidence>
<dbReference type="CDD" id="cd08215">
    <property type="entry name" value="STKc_Nek"/>
    <property type="match status" value="1"/>
</dbReference>
<dbReference type="InterPro" id="IPR051131">
    <property type="entry name" value="NEK_Ser/Thr_kinase_NIMA"/>
</dbReference>
<dbReference type="PROSITE" id="PS00107">
    <property type="entry name" value="PROTEIN_KINASE_ATP"/>
    <property type="match status" value="1"/>
</dbReference>
<comment type="catalytic activity">
    <reaction evidence="8">
        <text>L-threonyl-[protein] + ATP = O-phospho-L-threonyl-[protein] + ADP + H(+)</text>
        <dbReference type="Rhea" id="RHEA:46608"/>
        <dbReference type="Rhea" id="RHEA-COMP:11060"/>
        <dbReference type="Rhea" id="RHEA-COMP:11605"/>
        <dbReference type="ChEBI" id="CHEBI:15378"/>
        <dbReference type="ChEBI" id="CHEBI:30013"/>
        <dbReference type="ChEBI" id="CHEBI:30616"/>
        <dbReference type="ChEBI" id="CHEBI:61977"/>
        <dbReference type="ChEBI" id="CHEBI:456216"/>
        <dbReference type="EC" id="2.7.11.1"/>
    </reaction>
</comment>
<dbReference type="GO" id="GO:0004674">
    <property type="term" value="F:protein serine/threonine kinase activity"/>
    <property type="evidence" value="ECO:0007669"/>
    <property type="project" value="UniProtKB-KW"/>
</dbReference>
<keyword evidence="5" id="KW-0547">Nucleotide-binding</keyword>
<evidence type="ECO:0000256" key="6">
    <source>
        <dbReference type="ARBA" id="ARBA00022777"/>
    </source>
</evidence>
<dbReference type="PANTHER" id="PTHR44899">
    <property type="entry name" value="CAMK FAMILY PROTEIN KINASE"/>
    <property type="match status" value="1"/>
</dbReference>
<feature type="domain" description="Protein kinase" evidence="11">
    <location>
        <begin position="8"/>
        <end position="265"/>
    </location>
</feature>
<evidence type="ECO:0000313" key="12">
    <source>
        <dbReference type="EMBL" id="EKC31801.1"/>
    </source>
</evidence>
<protein>
    <recommendedName>
        <fullName evidence="2">non-specific serine/threonine protein kinase</fullName>
        <ecNumber evidence="2">2.7.11.1</ecNumber>
    </recommendedName>
</protein>
<evidence type="ECO:0000256" key="5">
    <source>
        <dbReference type="ARBA" id="ARBA00022741"/>
    </source>
</evidence>
<evidence type="ECO:0000256" key="7">
    <source>
        <dbReference type="ARBA" id="ARBA00022840"/>
    </source>
</evidence>
<dbReference type="InterPro" id="IPR017441">
    <property type="entry name" value="Protein_kinase_ATP_BS"/>
</dbReference>
<dbReference type="InterPro" id="IPR011009">
    <property type="entry name" value="Kinase-like_dom_sf"/>
</dbReference>
<dbReference type="PROSITE" id="PS50011">
    <property type="entry name" value="PROTEIN_KINASE_DOM"/>
    <property type="match status" value="1"/>
</dbReference>
<keyword evidence="3" id="KW-0723">Serine/threonine-protein kinase</keyword>
<keyword evidence="6 12" id="KW-0418">Kinase</keyword>
<dbReference type="PANTHER" id="PTHR44899:SF3">
    <property type="entry name" value="SERINE_THREONINE-PROTEIN KINASE NEK1"/>
    <property type="match status" value="1"/>
</dbReference>
<evidence type="ECO:0000256" key="1">
    <source>
        <dbReference type="ARBA" id="ARBA00010886"/>
    </source>
</evidence>
<dbReference type="SMART" id="SM00220">
    <property type="entry name" value="S_TKc"/>
    <property type="match status" value="1"/>
</dbReference>
<keyword evidence="4" id="KW-0808">Transferase</keyword>
<dbReference type="SUPFAM" id="SSF56112">
    <property type="entry name" value="Protein kinase-like (PK-like)"/>
    <property type="match status" value="1"/>
</dbReference>
<dbReference type="NCBIfam" id="TIGR02464">
    <property type="entry name" value="ribofla_fusion"/>
    <property type="match status" value="1"/>
</dbReference>
<dbReference type="InterPro" id="IPR008271">
    <property type="entry name" value="Ser/Thr_kinase_AS"/>
</dbReference>
<dbReference type="Gene3D" id="3.30.200.20">
    <property type="entry name" value="Phosphorylase Kinase, domain 1"/>
    <property type="match status" value="1"/>
</dbReference>
<dbReference type="InterPro" id="IPR000719">
    <property type="entry name" value="Prot_kinase_dom"/>
</dbReference>
<evidence type="ECO:0000256" key="4">
    <source>
        <dbReference type="ARBA" id="ARBA00022679"/>
    </source>
</evidence>
<dbReference type="Gene3D" id="1.10.510.10">
    <property type="entry name" value="Transferase(Phosphotransferase) domain 1"/>
    <property type="match status" value="1"/>
</dbReference>
<gene>
    <name evidence="12" type="ORF">CGI_10010190</name>
</gene>
<dbReference type="GO" id="GO:0005524">
    <property type="term" value="F:ATP binding"/>
    <property type="evidence" value="ECO:0007669"/>
    <property type="project" value="UniProtKB-UniRule"/>
</dbReference>
<feature type="compositionally biased region" description="Low complexity" evidence="10">
    <location>
        <begin position="359"/>
        <end position="373"/>
    </location>
</feature>
<evidence type="ECO:0000256" key="8">
    <source>
        <dbReference type="ARBA" id="ARBA00047899"/>
    </source>
</evidence>
<dbReference type="PRINTS" id="PR00109">
    <property type="entry name" value="TYRKINASE"/>
</dbReference>
<evidence type="ECO:0000256" key="3">
    <source>
        <dbReference type="ARBA" id="ARBA00022527"/>
    </source>
</evidence>
<feature type="region of interest" description="Disordered" evidence="10">
    <location>
        <begin position="357"/>
        <end position="377"/>
    </location>
</feature>
<dbReference type="SUPFAM" id="SSF143990">
    <property type="entry name" value="YbiA-like"/>
    <property type="match status" value="1"/>
</dbReference>
<dbReference type="InterPro" id="IPR001245">
    <property type="entry name" value="Ser-Thr/Tyr_kinase_cat_dom"/>
</dbReference>
<name>K1RCF7_MAGGI</name>
<dbReference type="InterPro" id="IPR012816">
    <property type="entry name" value="NADAR"/>
</dbReference>
<organism evidence="12">
    <name type="scientific">Magallana gigas</name>
    <name type="common">Pacific oyster</name>
    <name type="synonym">Crassostrea gigas</name>
    <dbReference type="NCBI Taxonomy" id="29159"/>
    <lineage>
        <taxon>Eukaryota</taxon>
        <taxon>Metazoa</taxon>
        <taxon>Spiralia</taxon>
        <taxon>Lophotrochozoa</taxon>
        <taxon>Mollusca</taxon>
        <taxon>Bivalvia</taxon>
        <taxon>Autobranchia</taxon>
        <taxon>Pteriomorphia</taxon>
        <taxon>Ostreida</taxon>
        <taxon>Ostreoidea</taxon>
        <taxon>Ostreidae</taxon>
        <taxon>Magallana</taxon>
    </lineage>
</organism>
<proteinExistence type="inferred from homology"/>